<dbReference type="GO" id="GO:0006612">
    <property type="term" value="P:protein targeting to membrane"/>
    <property type="evidence" value="ECO:0007669"/>
    <property type="project" value="TreeGrafter"/>
</dbReference>
<comment type="subcellular location">
    <subcellularLocation>
        <location evidence="1">Membrane</location>
        <topology evidence="1">Multi-pass membrane protein</topology>
    </subcellularLocation>
</comment>
<feature type="compositionally biased region" description="Basic and acidic residues" evidence="8">
    <location>
        <begin position="155"/>
        <end position="166"/>
    </location>
</feature>
<dbReference type="PROSITE" id="PS50216">
    <property type="entry name" value="DHHC"/>
    <property type="match status" value="1"/>
</dbReference>
<dbReference type="AlphaFoldDB" id="A0A4W3JY50"/>
<dbReference type="InterPro" id="IPR001594">
    <property type="entry name" value="Palmitoyltrfase_DHHC"/>
</dbReference>
<evidence type="ECO:0000256" key="2">
    <source>
        <dbReference type="ARBA" id="ARBA00022679"/>
    </source>
</evidence>
<protein>
    <recommendedName>
        <fullName evidence="7">Palmitoyltransferase</fullName>
        <ecNumber evidence="7">2.3.1.225</ecNumber>
    </recommendedName>
</protein>
<sequence length="369" mass="41050">MSERIVCFSRGSKAKHCSSCNKCVSEFDHHCKWLNNCVGARNYWFFFYTVVSAVLGILLLVLVVLYVFIQQFVNPAQLRTAPQFKNLQGNNTWLAFLPVAPIETSKVGILVIAGVTFLLGIASLLLLGHLLGFHVYLLFKKLSTYEYIVRERHSQNVRDHGNDPESARTAAARMTSAQDKPTAKTQLDSELTTTASRSSASKYQDQEQFTNRTSNGICQETFSVSTSAIPSHSQQEPNKRPRNGLQEDSNIDETKFVSEKTSTAQSNPEPQDKSDGTLQIDHKHLKEPHRESLESIEEIPVVQNPLGSATMESTCTEETSNTHKSLGASNESVLLDNTSSLLANPRSSEQLAPKPMVQKGTRIHLNKQK</sequence>
<feature type="compositionally biased region" description="Polar residues" evidence="8">
    <location>
        <begin position="183"/>
        <end position="236"/>
    </location>
</feature>
<evidence type="ECO:0000256" key="5">
    <source>
        <dbReference type="ARBA" id="ARBA00023136"/>
    </source>
</evidence>
<keyword evidence="5 7" id="KW-0472">Membrane</keyword>
<evidence type="ECO:0000256" key="1">
    <source>
        <dbReference type="ARBA" id="ARBA00004141"/>
    </source>
</evidence>
<dbReference type="GeneTree" id="ENSGT00940000161608"/>
<name>A0A4W3JY50_CALMI</name>
<feature type="transmembrane region" description="Helical" evidence="7">
    <location>
        <begin position="45"/>
        <end position="69"/>
    </location>
</feature>
<evidence type="ECO:0000256" key="8">
    <source>
        <dbReference type="SAM" id="MobiDB-lite"/>
    </source>
</evidence>
<organism evidence="10 11">
    <name type="scientific">Callorhinchus milii</name>
    <name type="common">Ghost shark</name>
    <dbReference type="NCBI Taxonomy" id="7868"/>
    <lineage>
        <taxon>Eukaryota</taxon>
        <taxon>Metazoa</taxon>
        <taxon>Chordata</taxon>
        <taxon>Craniata</taxon>
        <taxon>Vertebrata</taxon>
        <taxon>Chondrichthyes</taxon>
        <taxon>Holocephali</taxon>
        <taxon>Chimaeriformes</taxon>
        <taxon>Callorhinchidae</taxon>
        <taxon>Callorhinchus</taxon>
    </lineage>
</organism>
<keyword evidence="11" id="KW-1185">Reference proteome</keyword>
<dbReference type="OMA" id="YVFIQQF"/>
<dbReference type="GO" id="GO:0016020">
    <property type="term" value="C:membrane"/>
    <property type="evidence" value="ECO:0007669"/>
    <property type="project" value="UniProtKB-SubCell"/>
</dbReference>
<evidence type="ECO:0000256" key="4">
    <source>
        <dbReference type="ARBA" id="ARBA00022989"/>
    </source>
</evidence>
<reference evidence="10" key="4">
    <citation type="submission" date="2025-08" db="UniProtKB">
        <authorList>
            <consortium name="Ensembl"/>
        </authorList>
    </citation>
    <scope>IDENTIFICATION</scope>
</reference>
<feature type="compositionally biased region" description="Low complexity" evidence="8">
    <location>
        <begin position="167"/>
        <end position="177"/>
    </location>
</feature>
<reference evidence="11" key="2">
    <citation type="journal article" date="2007" name="PLoS Biol.">
        <title>Survey sequencing and comparative analysis of the elephant shark (Callorhinchus milii) genome.</title>
        <authorList>
            <person name="Venkatesh B."/>
            <person name="Kirkness E.F."/>
            <person name="Loh Y.H."/>
            <person name="Halpern A.L."/>
            <person name="Lee A.P."/>
            <person name="Johnson J."/>
            <person name="Dandona N."/>
            <person name="Viswanathan L.D."/>
            <person name="Tay A."/>
            <person name="Venter J.C."/>
            <person name="Strausberg R.L."/>
            <person name="Brenner S."/>
        </authorList>
    </citation>
    <scope>NUCLEOTIDE SEQUENCE [LARGE SCALE GENOMIC DNA]</scope>
</reference>
<evidence type="ECO:0000256" key="7">
    <source>
        <dbReference type="RuleBase" id="RU079119"/>
    </source>
</evidence>
<dbReference type="Pfam" id="PF01529">
    <property type="entry name" value="DHHC"/>
    <property type="match status" value="1"/>
</dbReference>
<keyword evidence="4 7" id="KW-1133">Transmembrane helix</keyword>
<keyword evidence="3 7" id="KW-0812">Transmembrane</keyword>
<comment type="domain">
    <text evidence="7">The DHHC domain is required for palmitoyltransferase activity.</text>
</comment>
<keyword evidence="6 7" id="KW-0012">Acyltransferase</keyword>
<dbReference type="Ensembl" id="ENSCMIT00000049125.1">
    <property type="protein sequence ID" value="ENSCMIP00000048449.1"/>
    <property type="gene ID" value="ENSCMIG00000019807.1"/>
</dbReference>
<evidence type="ECO:0000313" key="11">
    <source>
        <dbReference type="Proteomes" id="UP000314986"/>
    </source>
</evidence>
<dbReference type="GO" id="GO:0005783">
    <property type="term" value="C:endoplasmic reticulum"/>
    <property type="evidence" value="ECO:0007669"/>
    <property type="project" value="TreeGrafter"/>
</dbReference>
<feature type="compositionally biased region" description="Polar residues" evidence="8">
    <location>
        <begin position="259"/>
        <end position="269"/>
    </location>
</feature>
<keyword evidence="2 7" id="KW-0808">Transferase</keyword>
<evidence type="ECO:0000259" key="9">
    <source>
        <dbReference type="Pfam" id="PF01529"/>
    </source>
</evidence>
<dbReference type="InterPro" id="IPR039859">
    <property type="entry name" value="PFA4/ZDH16/20/ERF2-like"/>
</dbReference>
<dbReference type="InParanoid" id="A0A4W3JY50"/>
<dbReference type="PANTHER" id="PTHR22883:SF22">
    <property type="entry name" value="PALMITOYLTRANSFERASE ZDHHC11-RELATED"/>
    <property type="match status" value="1"/>
</dbReference>
<feature type="compositionally biased region" description="Basic and acidic residues" evidence="8">
    <location>
        <begin position="270"/>
        <end position="293"/>
    </location>
</feature>
<evidence type="ECO:0000256" key="3">
    <source>
        <dbReference type="ARBA" id="ARBA00022692"/>
    </source>
</evidence>
<dbReference type="GO" id="GO:0019706">
    <property type="term" value="F:protein-cysteine S-palmitoyltransferase activity"/>
    <property type="evidence" value="ECO:0007669"/>
    <property type="project" value="UniProtKB-EC"/>
</dbReference>
<accession>A0A4W3JY50</accession>
<dbReference type="Proteomes" id="UP000314986">
    <property type="component" value="Unassembled WGS sequence"/>
</dbReference>
<feature type="transmembrane region" description="Helical" evidence="7">
    <location>
        <begin position="107"/>
        <end position="139"/>
    </location>
</feature>
<proteinExistence type="inferred from homology"/>
<comment type="similarity">
    <text evidence="7">Belongs to the DHHC palmitoyltransferase family.</text>
</comment>
<reference evidence="11" key="3">
    <citation type="journal article" date="2014" name="Nature">
        <title>Elephant shark genome provides unique insights into gnathostome evolution.</title>
        <authorList>
            <consortium name="International Elephant Shark Genome Sequencing Consortium"/>
            <person name="Venkatesh B."/>
            <person name="Lee A.P."/>
            <person name="Ravi V."/>
            <person name="Maurya A.K."/>
            <person name="Lian M.M."/>
            <person name="Swann J.B."/>
            <person name="Ohta Y."/>
            <person name="Flajnik M.F."/>
            <person name="Sutoh Y."/>
            <person name="Kasahara M."/>
            <person name="Hoon S."/>
            <person name="Gangu V."/>
            <person name="Roy S.W."/>
            <person name="Irimia M."/>
            <person name="Korzh V."/>
            <person name="Kondrychyn I."/>
            <person name="Lim Z.W."/>
            <person name="Tay B.H."/>
            <person name="Tohari S."/>
            <person name="Kong K.W."/>
            <person name="Ho S."/>
            <person name="Lorente-Galdos B."/>
            <person name="Quilez J."/>
            <person name="Marques-Bonet T."/>
            <person name="Raney B.J."/>
            <person name="Ingham P.W."/>
            <person name="Tay A."/>
            <person name="Hillier L.W."/>
            <person name="Minx P."/>
            <person name="Boehm T."/>
            <person name="Wilson R.K."/>
            <person name="Brenner S."/>
            <person name="Warren W.C."/>
        </authorList>
    </citation>
    <scope>NUCLEOTIDE SEQUENCE [LARGE SCALE GENOMIC DNA]</scope>
</reference>
<evidence type="ECO:0000256" key="6">
    <source>
        <dbReference type="ARBA" id="ARBA00023315"/>
    </source>
</evidence>
<dbReference type="PANTHER" id="PTHR22883">
    <property type="entry name" value="ZINC FINGER DHHC DOMAIN CONTAINING PROTEIN"/>
    <property type="match status" value="1"/>
</dbReference>
<feature type="region of interest" description="Disordered" evidence="8">
    <location>
        <begin position="155"/>
        <end position="369"/>
    </location>
</feature>
<dbReference type="EC" id="2.3.1.225" evidence="7"/>
<feature type="domain" description="Palmitoyltransferase DHHC" evidence="9">
    <location>
        <begin position="10"/>
        <end position="149"/>
    </location>
</feature>
<feature type="compositionally biased region" description="Polar residues" evidence="8">
    <location>
        <begin position="305"/>
        <end position="350"/>
    </location>
</feature>
<gene>
    <name evidence="10" type="primary">zdhhc11</name>
</gene>
<dbReference type="GO" id="GO:0005794">
    <property type="term" value="C:Golgi apparatus"/>
    <property type="evidence" value="ECO:0007669"/>
    <property type="project" value="TreeGrafter"/>
</dbReference>
<comment type="catalytic activity">
    <reaction evidence="7">
        <text>L-cysteinyl-[protein] + hexadecanoyl-CoA = S-hexadecanoyl-L-cysteinyl-[protein] + CoA</text>
        <dbReference type="Rhea" id="RHEA:36683"/>
        <dbReference type="Rhea" id="RHEA-COMP:10131"/>
        <dbReference type="Rhea" id="RHEA-COMP:11032"/>
        <dbReference type="ChEBI" id="CHEBI:29950"/>
        <dbReference type="ChEBI" id="CHEBI:57287"/>
        <dbReference type="ChEBI" id="CHEBI:57379"/>
        <dbReference type="ChEBI" id="CHEBI:74151"/>
        <dbReference type="EC" id="2.3.1.225"/>
    </reaction>
</comment>
<reference evidence="10" key="5">
    <citation type="submission" date="2025-09" db="UniProtKB">
        <authorList>
            <consortium name="Ensembl"/>
        </authorList>
    </citation>
    <scope>IDENTIFICATION</scope>
</reference>
<dbReference type="STRING" id="7868.ENSCMIP00000048449"/>
<reference evidence="11" key="1">
    <citation type="journal article" date="2006" name="Science">
        <title>Ancient noncoding elements conserved in the human genome.</title>
        <authorList>
            <person name="Venkatesh B."/>
            <person name="Kirkness E.F."/>
            <person name="Loh Y.H."/>
            <person name="Halpern A.L."/>
            <person name="Lee A.P."/>
            <person name="Johnson J."/>
            <person name="Dandona N."/>
            <person name="Viswanathan L.D."/>
            <person name="Tay A."/>
            <person name="Venter J.C."/>
            <person name="Strausberg R.L."/>
            <person name="Brenner S."/>
        </authorList>
    </citation>
    <scope>NUCLEOTIDE SEQUENCE [LARGE SCALE GENOMIC DNA]</scope>
</reference>
<evidence type="ECO:0000313" key="10">
    <source>
        <dbReference type="Ensembl" id="ENSCMIP00000048449.1"/>
    </source>
</evidence>